<dbReference type="PANTHER" id="PTHR45757">
    <property type="entry name" value="PROTEIN CBG23364-RELATED"/>
    <property type="match status" value="1"/>
</dbReference>
<name>A0A3P7I593_STRVU</name>
<feature type="non-terminal residue" evidence="2">
    <location>
        <position position="136"/>
    </location>
</feature>
<reference evidence="2 3" key="1">
    <citation type="submission" date="2018-11" db="EMBL/GenBank/DDBJ databases">
        <authorList>
            <consortium name="Pathogen Informatics"/>
        </authorList>
    </citation>
    <scope>NUCLEOTIDE SEQUENCE [LARGE SCALE GENOMIC DNA]</scope>
</reference>
<dbReference type="GO" id="GO:0016020">
    <property type="term" value="C:membrane"/>
    <property type="evidence" value="ECO:0007669"/>
    <property type="project" value="TreeGrafter"/>
</dbReference>
<keyword evidence="1" id="KW-1133">Transmembrane helix</keyword>
<feature type="transmembrane region" description="Helical" evidence="1">
    <location>
        <begin position="115"/>
        <end position="135"/>
    </location>
</feature>
<dbReference type="AlphaFoldDB" id="A0A3P7I593"/>
<dbReference type="EMBL" id="UYYB01007084">
    <property type="protein sequence ID" value="VDM67940.1"/>
    <property type="molecule type" value="Genomic_DNA"/>
</dbReference>
<evidence type="ECO:0000256" key="1">
    <source>
        <dbReference type="SAM" id="Phobius"/>
    </source>
</evidence>
<dbReference type="Proteomes" id="UP000270094">
    <property type="component" value="Unassembled WGS sequence"/>
</dbReference>
<keyword evidence="1" id="KW-0472">Membrane</keyword>
<proteinExistence type="predicted"/>
<gene>
    <name evidence="2" type="ORF">SVUK_LOCUS2938</name>
</gene>
<organism evidence="2 3">
    <name type="scientific">Strongylus vulgaris</name>
    <name type="common">Blood worm</name>
    <dbReference type="NCBI Taxonomy" id="40348"/>
    <lineage>
        <taxon>Eukaryota</taxon>
        <taxon>Metazoa</taxon>
        <taxon>Ecdysozoa</taxon>
        <taxon>Nematoda</taxon>
        <taxon>Chromadorea</taxon>
        <taxon>Rhabditida</taxon>
        <taxon>Rhabditina</taxon>
        <taxon>Rhabditomorpha</taxon>
        <taxon>Strongyloidea</taxon>
        <taxon>Strongylidae</taxon>
        <taxon>Strongylus</taxon>
    </lineage>
</organism>
<sequence length="136" mass="15305">MDSYSAIFTVTRPDDQPPPTSRDRFVFKNRTRYIILLLSTLCLSIAQSDTLTLNFTIICMAGDPVDINQYNSSGTVYETENGTYYETGSTTHLLEYDAAVLAQKRYAYSSNEKNMLFSIVAVGAMVAVYPVMWLIQ</sequence>
<protein>
    <submittedName>
        <fullName evidence="2">Uncharacterized protein</fullName>
    </submittedName>
</protein>
<keyword evidence="3" id="KW-1185">Reference proteome</keyword>
<dbReference type="OrthoDB" id="10396778at2759"/>
<dbReference type="PANTHER" id="PTHR45757:SF12">
    <property type="entry name" value="MAJOR FACILITATOR SUPERFAMILY (MFS) PROFILE DOMAIN-CONTAINING PROTEIN"/>
    <property type="match status" value="1"/>
</dbReference>
<evidence type="ECO:0000313" key="3">
    <source>
        <dbReference type="Proteomes" id="UP000270094"/>
    </source>
</evidence>
<evidence type="ECO:0000313" key="2">
    <source>
        <dbReference type="EMBL" id="VDM67940.1"/>
    </source>
</evidence>
<accession>A0A3P7I593</accession>
<keyword evidence="1" id="KW-0812">Transmembrane</keyword>